<gene>
    <name evidence="3" type="ORF">L1049_012812</name>
</gene>
<reference evidence="3 4" key="1">
    <citation type="journal article" date="2024" name="Plant J.">
        <title>Genome sequences and population genomics reveal climatic adaptation and genomic divergence between two closely related sweetgum species.</title>
        <authorList>
            <person name="Xu W.Q."/>
            <person name="Ren C.Q."/>
            <person name="Zhang X.Y."/>
            <person name="Comes H.P."/>
            <person name="Liu X.H."/>
            <person name="Li Y.G."/>
            <person name="Kettle C.J."/>
            <person name="Jalonen R."/>
            <person name="Gaisberger H."/>
            <person name="Ma Y.Z."/>
            <person name="Qiu Y.X."/>
        </authorList>
    </citation>
    <scope>NUCLEOTIDE SEQUENCE [LARGE SCALE GENOMIC DNA]</scope>
    <source>
        <strain evidence="3">Hangzhou</strain>
    </source>
</reference>
<keyword evidence="2" id="KW-0812">Transmembrane</keyword>
<dbReference type="Pfam" id="PF03140">
    <property type="entry name" value="DUF247"/>
    <property type="match status" value="1"/>
</dbReference>
<dbReference type="InterPro" id="IPR004158">
    <property type="entry name" value="DUF247_pln"/>
</dbReference>
<dbReference type="PANTHER" id="PTHR31170">
    <property type="entry name" value="BNAC04G53230D PROTEIN"/>
    <property type="match status" value="1"/>
</dbReference>
<accession>A0AAP0RK49</accession>
<sequence length="420" mass="49458">MDYQSIFIDESETEEEMENTRGQERRHDESHLTSEASFQYSLRFIERPFHRGKDHLLEFEEHKWSFLQKFLHRANASRKDLSQYLGLMRELEERMRECYSEVIPMSSHDFVEMMLLDGCFVVELLRHLGQGGDAIDEDDPVFTRPWLIPILIRDLLKLENQLPFFILEALFIGSWNDDDPKTNHIHELALKVFDLAFPRTLETIHQCGHLKGEHLLDLFHLSMLPSKINYQELEEYRPSDQLIQCVTQLRPSGIKFKSRKANSFLDISFQKRVLEIPSITIYDFTSTVLINCVAWEQCQEYGSKFFTDYVSFMSCLINQPRDVAFLCLDGIITRFSQDDQYVADLFNNLGKNTVFNIRNCYLSKQFRGVEAYYSSNWAIMMRTYFSSPWSFISVFTAVLFIAFGLVQSVTSFLSYYRQWG</sequence>
<organism evidence="3 4">
    <name type="scientific">Liquidambar formosana</name>
    <name type="common">Formosan gum</name>
    <dbReference type="NCBI Taxonomy" id="63359"/>
    <lineage>
        <taxon>Eukaryota</taxon>
        <taxon>Viridiplantae</taxon>
        <taxon>Streptophyta</taxon>
        <taxon>Embryophyta</taxon>
        <taxon>Tracheophyta</taxon>
        <taxon>Spermatophyta</taxon>
        <taxon>Magnoliopsida</taxon>
        <taxon>eudicotyledons</taxon>
        <taxon>Gunneridae</taxon>
        <taxon>Pentapetalae</taxon>
        <taxon>Saxifragales</taxon>
        <taxon>Altingiaceae</taxon>
        <taxon>Liquidambar</taxon>
    </lineage>
</organism>
<feature type="transmembrane region" description="Helical" evidence="2">
    <location>
        <begin position="389"/>
        <end position="416"/>
    </location>
</feature>
<dbReference type="PANTHER" id="PTHR31170:SF25">
    <property type="entry name" value="BNAA09G04570D PROTEIN"/>
    <property type="match status" value="1"/>
</dbReference>
<feature type="region of interest" description="Disordered" evidence="1">
    <location>
        <begin position="1"/>
        <end position="33"/>
    </location>
</feature>
<comment type="caution">
    <text evidence="3">The sequence shown here is derived from an EMBL/GenBank/DDBJ whole genome shotgun (WGS) entry which is preliminary data.</text>
</comment>
<feature type="compositionally biased region" description="Basic and acidic residues" evidence="1">
    <location>
        <begin position="18"/>
        <end position="32"/>
    </location>
</feature>
<evidence type="ECO:0000256" key="1">
    <source>
        <dbReference type="SAM" id="MobiDB-lite"/>
    </source>
</evidence>
<evidence type="ECO:0000313" key="4">
    <source>
        <dbReference type="Proteomes" id="UP001415857"/>
    </source>
</evidence>
<dbReference type="AlphaFoldDB" id="A0AAP0RK49"/>
<dbReference type="EMBL" id="JBBPBK010000008">
    <property type="protein sequence ID" value="KAK9279135.1"/>
    <property type="molecule type" value="Genomic_DNA"/>
</dbReference>
<proteinExistence type="predicted"/>
<name>A0AAP0RK49_LIQFO</name>
<protein>
    <submittedName>
        <fullName evidence="3">Uncharacterized protein</fullName>
    </submittedName>
</protein>
<keyword evidence="2" id="KW-1133">Transmembrane helix</keyword>
<evidence type="ECO:0000256" key="2">
    <source>
        <dbReference type="SAM" id="Phobius"/>
    </source>
</evidence>
<evidence type="ECO:0000313" key="3">
    <source>
        <dbReference type="EMBL" id="KAK9279135.1"/>
    </source>
</evidence>
<keyword evidence="2" id="KW-0472">Membrane</keyword>
<keyword evidence="4" id="KW-1185">Reference proteome</keyword>
<dbReference type="Proteomes" id="UP001415857">
    <property type="component" value="Unassembled WGS sequence"/>
</dbReference>